<feature type="domain" description="Predicted 3'-5' exonuclease PolB-like" evidence="1">
    <location>
        <begin position="20"/>
        <end position="206"/>
    </location>
</feature>
<gene>
    <name evidence="2" type="ORF">QO012_001547</name>
</gene>
<dbReference type="Pfam" id="PF10108">
    <property type="entry name" value="DNA_pol_B_exo2"/>
    <property type="match status" value="1"/>
</dbReference>
<dbReference type="InterPro" id="IPR019288">
    <property type="entry name" value="3'-5'_exonuclease_PolB-like"/>
</dbReference>
<keyword evidence="3" id="KW-1185">Reference proteome</keyword>
<accession>A0ABU0I001</accession>
<dbReference type="EMBL" id="JAUSVP010000003">
    <property type="protein sequence ID" value="MDQ0447056.1"/>
    <property type="molecule type" value="Genomic_DNA"/>
</dbReference>
<protein>
    <submittedName>
        <fullName evidence="2">PolB exonuclease-like 3'-5' exonuclease</fullName>
    </submittedName>
</protein>
<organism evidence="2 3">
    <name type="scientific">Methylobacterium aerolatum</name>
    <dbReference type="NCBI Taxonomy" id="418708"/>
    <lineage>
        <taxon>Bacteria</taxon>
        <taxon>Pseudomonadati</taxon>
        <taxon>Pseudomonadota</taxon>
        <taxon>Alphaproteobacteria</taxon>
        <taxon>Hyphomicrobiales</taxon>
        <taxon>Methylobacteriaceae</taxon>
        <taxon>Methylobacterium</taxon>
    </lineage>
</organism>
<evidence type="ECO:0000313" key="3">
    <source>
        <dbReference type="Proteomes" id="UP001231124"/>
    </source>
</evidence>
<sequence>MTISFVEAELARAGGAEVYAVAECRSGGEAIPDERRLLAAFWRFFASRRFRVVTWNGRRFDMPTIFARSLMHGLDASPWLLQGDRWNGYRHRYGGDWHVDLMDAMSEHGATPALTLEEAAAALGLPGKLGEHGSKVAAMMEAGEVGRVRAYCETDTLNLAVLYIRWAFLTGRTDAVSHDRAVADMIAYLEAERAARPHLGRFLDEWRAMAGRRPPFVGAQG</sequence>
<reference evidence="2 3" key="1">
    <citation type="submission" date="2023-07" db="EMBL/GenBank/DDBJ databases">
        <title>Genomic Encyclopedia of Type Strains, Phase IV (KMG-IV): sequencing the most valuable type-strain genomes for metagenomic binning, comparative biology and taxonomic classification.</title>
        <authorList>
            <person name="Goeker M."/>
        </authorList>
    </citation>
    <scope>NUCLEOTIDE SEQUENCE [LARGE SCALE GENOMIC DNA]</scope>
    <source>
        <strain evidence="2 3">DSM 19013</strain>
    </source>
</reference>
<evidence type="ECO:0000259" key="1">
    <source>
        <dbReference type="Pfam" id="PF10108"/>
    </source>
</evidence>
<dbReference type="InterPro" id="IPR012337">
    <property type="entry name" value="RNaseH-like_sf"/>
</dbReference>
<proteinExistence type="predicted"/>
<comment type="caution">
    <text evidence="2">The sequence shown here is derived from an EMBL/GenBank/DDBJ whole genome shotgun (WGS) entry which is preliminary data.</text>
</comment>
<evidence type="ECO:0000313" key="2">
    <source>
        <dbReference type="EMBL" id="MDQ0447056.1"/>
    </source>
</evidence>
<name>A0ABU0I001_9HYPH</name>
<dbReference type="SUPFAM" id="SSF53098">
    <property type="entry name" value="Ribonuclease H-like"/>
    <property type="match status" value="1"/>
</dbReference>
<dbReference type="Gene3D" id="3.30.420.10">
    <property type="entry name" value="Ribonuclease H-like superfamily/Ribonuclease H"/>
    <property type="match status" value="1"/>
</dbReference>
<dbReference type="InterPro" id="IPR036397">
    <property type="entry name" value="RNaseH_sf"/>
</dbReference>
<dbReference type="Proteomes" id="UP001231124">
    <property type="component" value="Unassembled WGS sequence"/>
</dbReference>